<gene>
    <name evidence="1" type="ORF">GCM10023322_32880</name>
</gene>
<name>A0ABP9RU23_9ACTN</name>
<sequence length="74" mass="7999">MEESSRTAAAARLTARAPKTKFKIVANAAALMRVRGFDGTTLDDVVSRSRQAGFPVVQWQSQRSGTESALARFA</sequence>
<organism evidence="1 2">
    <name type="scientific">Rugosimonospora acidiphila</name>
    <dbReference type="NCBI Taxonomy" id="556531"/>
    <lineage>
        <taxon>Bacteria</taxon>
        <taxon>Bacillati</taxon>
        <taxon>Actinomycetota</taxon>
        <taxon>Actinomycetes</taxon>
        <taxon>Micromonosporales</taxon>
        <taxon>Micromonosporaceae</taxon>
        <taxon>Rugosimonospora</taxon>
    </lineage>
</organism>
<accession>A0ABP9RU23</accession>
<keyword evidence="2" id="KW-1185">Reference proteome</keyword>
<evidence type="ECO:0000313" key="1">
    <source>
        <dbReference type="EMBL" id="GAA5186503.1"/>
    </source>
</evidence>
<dbReference type="Gene3D" id="1.10.357.10">
    <property type="entry name" value="Tetracycline Repressor, domain 2"/>
    <property type="match status" value="1"/>
</dbReference>
<protein>
    <submittedName>
        <fullName evidence="1">Uncharacterized protein</fullName>
    </submittedName>
</protein>
<dbReference type="EMBL" id="BAABJQ010000008">
    <property type="protein sequence ID" value="GAA5186503.1"/>
    <property type="molecule type" value="Genomic_DNA"/>
</dbReference>
<comment type="caution">
    <text evidence="1">The sequence shown here is derived from an EMBL/GenBank/DDBJ whole genome shotgun (WGS) entry which is preliminary data.</text>
</comment>
<dbReference type="Proteomes" id="UP001501570">
    <property type="component" value="Unassembled WGS sequence"/>
</dbReference>
<reference evidence="2" key="1">
    <citation type="journal article" date="2019" name="Int. J. Syst. Evol. Microbiol.">
        <title>The Global Catalogue of Microorganisms (GCM) 10K type strain sequencing project: providing services to taxonomists for standard genome sequencing and annotation.</title>
        <authorList>
            <consortium name="The Broad Institute Genomics Platform"/>
            <consortium name="The Broad Institute Genome Sequencing Center for Infectious Disease"/>
            <person name="Wu L."/>
            <person name="Ma J."/>
        </authorList>
    </citation>
    <scope>NUCLEOTIDE SEQUENCE [LARGE SCALE GENOMIC DNA]</scope>
    <source>
        <strain evidence="2">JCM 18304</strain>
    </source>
</reference>
<evidence type="ECO:0000313" key="2">
    <source>
        <dbReference type="Proteomes" id="UP001501570"/>
    </source>
</evidence>
<proteinExistence type="predicted"/>